<name>A0A1G5G1W3_9FIRM</name>
<reference evidence="2" key="1">
    <citation type="submission" date="2016-10" db="EMBL/GenBank/DDBJ databases">
        <authorList>
            <person name="Varghese N."/>
            <person name="Submissions S."/>
        </authorList>
    </citation>
    <scope>NUCLEOTIDE SEQUENCE [LARGE SCALE GENOMIC DNA]</scope>
    <source>
        <strain evidence="2">XBD2006</strain>
    </source>
</reference>
<evidence type="ECO:0000313" key="2">
    <source>
        <dbReference type="Proteomes" id="UP000183047"/>
    </source>
</evidence>
<sequence>MIQMMIRTMRMTAMTSKYLHLKKAERFFWKICRVSATLVLRLLFEGGK</sequence>
<protein>
    <submittedName>
        <fullName evidence="1">Uncharacterized protein</fullName>
    </submittedName>
</protein>
<dbReference type="EMBL" id="FMUR01000017">
    <property type="protein sequence ID" value="SCY44768.1"/>
    <property type="molecule type" value="Genomic_DNA"/>
</dbReference>
<gene>
    <name evidence="1" type="ORF">SAMN02910451_02649</name>
</gene>
<dbReference type="Proteomes" id="UP000183047">
    <property type="component" value="Unassembled WGS sequence"/>
</dbReference>
<organism evidence="1 2">
    <name type="scientific">Butyrivibrio hungatei</name>
    <dbReference type="NCBI Taxonomy" id="185008"/>
    <lineage>
        <taxon>Bacteria</taxon>
        <taxon>Bacillati</taxon>
        <taxon>Bacillota</taxon>
        <taxon>Clostridia</taxon>
        <taxon>Lachnospirales</taxon>
        <taxon>Lachnospiraceae</taxon>
        <taxon>Butyrivibrio</taxon>
    </lineage>
</organism>
<keyword evidence="2" id="KW-1185">Reference proteome</keyword>
<dbReference type="AlphaFoldDB" id="A0A1G5G1W3"/>
<proteinExistence type="predicted"/>
<accession>A0A1G5G1W3</accession>
<evidence type="ECO:0000313" key="1">
    <source>
        <dbReference type="EMBL" id="SCY44768.1"/>
    </source>
</evidence>